<evidence type="ECO:0000313" key="2">
    <source>
        <dbReference type="EMBL" id="SFT61723.1"/>
    </source>
</evidence>
<sequence length="179" mass="19510">MSAPAVSALVPPDTSGQLQPLQELPLPQTVSYAPQTIGWVFVGLLLLMLLAVASWLVWRRREKQRYRRAALVELASIEASLAATQTDYAQRASALAAIPRLLKRTSLAVAPREQVAALTGDAWLAFLQRTRGRFDAKSEALLALASYAPPDQVAAISGDEAATLIGHTRDWIEHHHVEV</sequence>
<gene>
    <name evidence="2" type="ORF">SAMN05192563_1002341</name>
</gene>
<proteinExistence type="predicted"/>
<dbReference type="RefSeq" id="WP_093633078.1">
    <property type="nucleotide sequence ID" value="NZ_FPBH01000002.1"/>
</dbReference>
<protein>
    <recommendedName>
        <fullName evidence="4">DUF4381 domain-containing protein</fullName>
    </recommendedName>
</protein>
<keyword evidence="1" id="KW-0472">Membrane</keyword>
<dbReference type="EMBL" id="FPBH01000002">
    <property type="protein sequence ID" value="SFT61723.1"/>
    <property type="molecule type" value="Genomic_DNA"/>
</dbReference>
<dbReference type="Proteomes" id="UP000198844">
    <property type="component" value="Unassembled WGS sequence"/>
</dbReference>
<evidence type="ECO:0000313" key="3">
    <source>
        <dbReference type="Proteomes" id="UP000198844"/>
    </source>
</evidence>
<reference evidence="2 3" key="1">
    <citation type="submission" date="2016-10" db="EMBL/GenBank/DDBJ databases">
        <authorList>
            <person name="de Groot N.N."/>
        </authorList>
    </citation>
    <scope>NUCLEOTIDE SEQUENCE [LARGE SCALE GENOMIC DNA]</scope>
    <source>
        <strain evidence="2 3">LMG 27731</strain>
    </source>
</reference>
<keyword evidence="1" id="KW-1133">Transmembrane helix</keyword>
<dbReference type="Pfam" id="PF14316">
    <property type="entry name" value="DUF4381"/>
    <property type="match status" value="1"/>
</dbReference>
<dbReference type="AlphaFoldDB" id="A0A1I6ZGC6"/>
<keyword evidence="1" id="KW-0812">Transmembrane</keyword>
<dbReference type="OrthoDB" id="5406089at2"/>
<accession>A0A1I6ZGC6</accession>
<evidence type="ECO:0008006" key="4">
    <source>
        <dbReference type="Google" id="ProtNLM"/>
    </source>
</evidence>
<dbReference type="InterPro" id="IPR025489">
    <property type="entry name" value="DUF4381"/>
</dbReference>
<organism evidence="2 3">
    <name type="scientific">Paraburkholderia aspalathi</name>
    <dbReference type="NCBI Taxonomy" id="1324617"/>
    <lineage>
        <taxon>Bacteria</taxon>
        <taxon>Pseudomonadati</taxon>
        <taxon>Pseudomonadota</taxon>
        <taxon>Betaproteobacteria</taxon>
        <taxon>Burkholderiales</taxon>
        <taxon>Burkholderiaceae</taxon>
        <taxon>Paraburkholderia</taxon>
    </lineage>
</organism>
<evidence type="ECO:0000256" key="1">
    <source>
        <dbReference type="SAM" id="Phobius"/>
    </source>
</evidence>
<name>A0A1I6ZGC6_9BURK</name>
<feature type="transmembrane region" description="Helical" evidence="1">
    <location>
        <begin position="37"/>
        <end position="58"/>
    </location>
</feature>